<dbReference type="Pfam" id="PF00017">
    <property type="entry name" value="SH2"/>
    <property type="match status" value="1"/>
</dbReference>
<dbReference type="InterPro" id="IPR000980">
    <property type="entry name" value="SH2"/>
</dbReference>
<organism evidence="9 10">
    <name type="scientific">Halocaridina rubra</name>
    <name type="common">Hawaiian red shrimp</name>
    <dbReference type="NCBI Taxonomy" id="373956"/>
    <lineage>
        <taxon>Eukaryota</taxon>
        <taxon>Metazoa</taxon>
        <taxon>Ecdysozoa</taxon>
        <taxon>Arthropoda</taxon>
        <taxon>Crustacea</taxon>
        <taxon>Multicrustacea</taxon>
        <taxon>Malacostraca</taxon>
        <taxon>Eumalacostraca</taxon>
        <taxon>Eucarida</taxon>
        <taxon>Decapoda</taxon>
        <taxon>Pleocyemata</taxon>
        <taxon>Caridea</taxon>
        <taxon>Atyoidea</taxon>
        <taxon>Atyidae</taxon>
        <taxon>Halocaridina</taxon>
    </lineage>
</organism>
<dbReference type="PROSITE" id="PS50001">
    <property type="entry name" value="SH2"/>
    <property type="match status" value="1"/>
</dbReference>
<keyword evidence="3" id="KW-0833">Ubl conjugation pathway</keyword>
<keyword evidence="1" id="KW-0341">Growth regulation</keyword>
<accession>A0AAN8XAD5</accession>
<gene>
    <name evidence="9" type="primary">SOCS2_1</name>
    <name evidence="9" type="ORF">SK128_004540</name>
</gene>
<dbReference type="GO" id="GO:0009968">
    <property type="term" value="P:negative regulation of signal transduction"/>
    <property type="evidence" value="ECO:0007669"/>
    <property type="project" value="UniProtKB-KW"/>
</dbReference>
<feature type="domain" description="SH2" evidence="7">
    <location>
        <begin position="239"/>
        <end position="343"/>
    </location>
</feature>
<dbReference type="InterPro" id="IPR001496">
    <property type="entry name" value="SOCS_box"/>
</dbReference>
<dbReference type="Gene3D" id="3.30.505.10">
    <property type="entry name" value="SH2 domain"/>
    <property type="match status" value="1"/>
</dbReference>
<dbReference type="SUPFAM" id="SSF55550">
    <property type="entry name" value="SH2 domain"/>
    <property type="match status" value="1"/>
</dbReference>
<dbReference type="SUPFAM" id="SSF158235">
    <property type="entry name" value="SOCS box-like"/>
    <property type="match status" value="1"/>
</dbReference>
<evidence type="ECO:0000313" key="9">
    <source>
        <dbReference type="EMBL" id="KAK7075854.1"/>
    </source>
</evidence>
<evidence type="ECO:0000256" key="2">
    <source>
        <dbReference type="ARBA" id="ARBA00022700"/>
    </source>
</evidence>
<feature type="domain" description="SOCS box" evidence="8">
    <location>
        <begin position="344"/>
        <end position="391"/>
    </location>
</feature>
<dbReference type="SMART" id="SM00252">
    <property type="entry name" value="SH2"/>
    <property type="match status" value="1"/>
</dbReference>
<evidence type="ECO:0000313" key="10">
    <source>
        <dbReference type="Proteomes" id="UP001381693"/>
    </source>
</evidence>
<dbReference type="GO" id="GO:0046854">
    <property type="term" value="P:phosphatidylinositol phosphate biosynthetic process"/>
    <property type="evidence" value="ECO:0007669"/>
    <property type="project" value="TreeGrafter"/>
</dbReference>
<comment type="caution">
    <text evidence="9">The sequence shown here is derived from an EMBL/GenBank/DDBJ whole genome shotgun (WGS) entry which is preliminary data.</text>
</comment>
<dbReference type="GO" id="GO:0035556">
    <property type="term" value="P:intracellular signal transduction"/>
    <property type="evidence" value="ECO:0007669"/>
    <property type="project" value="InterPro"/>
</dbReference>
<dbReference type="PANTHER" id="PTHR10155:SF16">
    <property type="entry name" value="SUPPRESSOR OF CYTOKINE SIGNALING 2"/>
    <property type="match status" value="1"/>
</dbReference>
<dbReference type="PANTHER" id="PTHR10155">
    <property type="entry name" value="PHOSPHATIDYLINOSITOL 3-KINASE REGULATORY SUBUNIT"/>
    <property type="match status" value="1"/>
</dbReference>
<dbReference type="CDD" id="cd09923">
    <property type="entry name" value="SH2_SOCS_family"/>
    <property type="match status" value="1"/>
</dbReference>
<evidence type="ECO:0000256" key="6">
    <source>
        <dbReference type="SAM" id="MobiDB-lite"/>
    </source>
</evidence>
<keyword evidence="2" id="KW-0734">Signal transduction inhibitor</keyword>
<feature type="compositionally biased region" description="Low complexity" evidence="6">
    <location>
        <begin position="80"/>
        <end position="91"/>
    </location>
</feature>
<evidence type="ECO:0000259" key="8">
    <source>
        <dbReference type="PROSITE" id="PS50225"/>
    </source>
</evidence>
<evidence type="ECO:0000259" key="7">
    <source>
        <dbReference type="PROSITE" id="PS50001"/>
    </source>
</evidence>
<dbReference type="Proteomes" id="UP001381693">
    <property type="component" value="Unassembled WGS sequence"/>
</dbReference>
<feature type="region of interest" description="Disordered" evidence="6">
    <location>
        <begin position="80"/>
        <end position="101"/>
    </location>
</feature>
<proteinExistence type="predicted"/>
<dbReference type="PROSITE" id="PS50225">
    <property type="entry name" value="SOCS"/>
    <property type="match status" value="1"/>
</dbReference>
<dbReference type="EMBL" id="JAXCGZ010010058">
    <property type="protein sequence ID" value="KAK7075854.1"/>
    <property type="molecule type" value="Genomic_DNA"/>
</dbReference>
<dbReference type="GO" id="GO:0046935">
    <property type="term" value="F:1-phosphatidylinositol-3-kinase regulator activity"/>
    <property type="evidence" value="ECO:0007669"/>
    <property type="project" value="TreeGrafter"/>
</dbReference>
<sequence>MVLNSGVAKMLTCPNCHHVLAAPSCCGITTPPTAQHLCPPSPHTTPHPQLSRHLHPSSAIAASSSASCLTSSACGGTSNGSNSSSGSSSLGPHVGTSLGPVPLNVNAQIQPQPLATPHISGHMFHFPTSHVHAVSACQSACHVTCHAAVHSPCMGSCHSACTAAATTNPWHWPDSAGHVVGHPTTRMHTSGGGIVDDSLSAKVIPPDIARRLNGVRDWTVWDDERVLGNMKKVLAESGWYWERLSWRQAETLLQSTSLGTFIVRESADTRFLYSLSVQTERGPTSVRIHYTTGKFRLDCESYMTSSIPEFSSIITLIEYYIRVSQKLQRHVWVDTQGKMYSPITIKQPLMRSVPTLKHLSRLAINLSFPRSFISVRLPPALSQYIDEYPYWC</sequence>
<name>A0AAN8XAD5_HALRR</name>
<feature type="region of interest" description="Disordered" evidence="6">
    <location>
        <begin position="37"/>
        <end position="56"/>
    </location>
</feature>
<protein>
    <submittedName>
        <fullName evidence="9">SOCS box protein</fullName>
    </submittedName>
</protein>
<keyword evidence="4 5" id="KW-0727">SH2 domain</keyword>
<evidence type="ECO:0000256" key="5">
    <source>
        <dbReference type="PROSITE-ProRule" id="PRU00191"/>
    </source>
</evidence>
<dbReference type="InterPro" id="IPR036036">
    <property type="entry name" value="SOCS_box-like_dom_sf"/>
</dbReference>
<keyword evidence="10" id="KW-1185">Reference proteome</keyword>
<dbReference type="GO" id="GO:0005942">
    <property type="term" value="C:phosphatidylinositol 3-kinase complex"/>
    <property type="evidence" value="ECO:0007669"/>
    <property type="project" value="TreeGrafter"/>
</dbReference>
<dbReference type="PRINTS" id="PR00401">
    <property type="entry name" value="SH2DOMAIN"/>
</dbReference>
<evidence type="ECO:0000256" key="1">
    <source>
        <dbReference type="ARBA" id="ARBA00022604"/>
    </source>
</evidence>
<evidence type="ECO:0000256" key="4">
    <source>
        <dbReference type="ARBA" id="ARBA00022999"/>
    </source>
</evidence>
<reference evidence="9 10" key="1">
    <citation type="submission" date="2023-11" db="EMBL/GenBank/DDBJ databases">
        <title>Halocaridina rubra genome assembly.</title>
        <authorList>
            <person name="Smith C."/>
        </authorList>
    </citation>
    <scope>NUCLEOTIDE SEQUENCE [LARGE SCALE GENOMIC DNA]</scope>
    <source>
        <strain evidence="9">EP-1</strain>
        <tissue evidence="9">Whole</tissue>
    </source>
</reference>
<dbReference type="InterPro" id="IPR036860">
    <property type="entry name" value="SH2_dom_sf"/>
</dbReference>
<evidence type="ECO:0000256" key="3">
    <source>
        <dbReference type="ARBA" id="ARBA00022786"/>
    </source>
</evidence>
<dbReference type="AlphaFoldDB" id="A0AAN8XAD5"/>